<feature type="region of interest" description="Disordered" evidence="1">
    <location>
        <begin position="640"/>
        <end position="662"/>
    </location>
</feature>
<dbReference type="AlphaFoldDB" id="A0A4Q9HJX7"/>
<organism evidence="3 4">
    <name type="scientific">Streptomyces kasugaensis</name>
    <dbReference type="NCBI Taxonomy" id="1946"/>
    <lineage>
        <taxon>Bacteria</taxon>
        <taxon>Bacillati</taxon>
        <taxon>Actinomycetota</taxon>
        <taxon>Actinomycetes</taxon>
        <taxon>Kitasatosporales</taxon>
        <taxon>Streptomycetaceae</taxon>
        <taxon>Streptomyces</taxon>
    </lineage>
</organism>
<keyword evidence="2" id="KW-0812">Transmembrane</keyword>
<protein>
    <recommendedName>
        <fullName evidence="5">FtsK domain-containing protein</fullName>
    </recommendedName>
</protein>
<feature type="transmembrane region" description="Helical" evidence="2">
    <location>
        <begin position="44"/>
        <end position="64"/>
    </location>
</feature>
<feature type="compositionally biased region" description="Low complexity" evidence="1">
    <location>
        <begin position="640"/>
        <end position="657"/>
    </location>
</feature>
<dbReference type="EMBL" id="SIXH01000633">
    <property type="protein sequence ID" value="TBO54968.1"/>
    <property type="molecule type" value="Genomic_DNA"/>
</dbReference>
<feature type="transmembrane region" description="Helical" evidence="2">
    <location>
        <begin position="21"/>
        <end position="38"/>
    </location>
</feature>
<feature type="compositionally biased region" description="Low complexity" evidence="1">
    <location>
        <begin position="551"/>
        <end position="561"/>
    </location>
</feature>
<evidence type="ECO:0000313" key="3">
    <source>
        <dbReference type="EMBL" id="TBO54968.1"/>
    </source>
</evidence>
<sequence length="723" mass="77658">MLSRPRNHEPIPWRHGVVSTPLFTAATVYAGGLGLGLAQDSGAALPLGWIGIGSLTGIAAASVSRWLRTGPTSAKRWFHTGFTATWTTATYAWINWAAHDSPWTMASAAVVAAGAAALTPFYAIDRGLRAEQIADQWAHESGAKTADTAEWEKVLDDAGARGVTVGKSVPTRGGYKLLLNLHNTPVKQLHQLLPMLEVRKGDLRTGSLRLEPTPTASRAWLHVTTRDVLGETLNLPADDHPLTITEPLTLGLLESGEPLEILFRQNSILIAGKKGSGKSVLLHVIIAAITRATDAVIWMIDLAEGNAASRWLRPWVEEWKDRDGNLIDRPILDWVATTHEESVRLLNAALAIAAGRSGRMKGGKIRPKPEEPALIVLSDENADLMAWSPQAVQAKTRGVKKGRKAAVDYIDAVQRGTGPNTGGGEIDSQYDTVIGMRFSKKGEGQFVFPDHYGAVDLSLLPCSGALYILDEVRRQAGGVGPERAKVHFANDDDENADGSPRDDIEQLSVARWGIRPDLDAAAQADAAPYGYEDRWSDPARTAWLRDETKEPATPAAASATSLHKPPPPPPAPGPVMASGSEPLPSMRPLEYYIDKAKSQPTDAPTSPRPSPSESGTETQDDPHIARAIADALSEFERITEQAAQAQAAQEEPAAAAEGPEWLPTAIDAIESAGSMGMKPAAVAELVGRDRKTVREALKAAADRGELLYRDRGPHSVYVHPDHA</sequence>
<dbReference type="Proteomes" id="UP000292452">
    <property type="component" value="Unassembled WGS sequence"/>
</dbReference>
<comment type="caution">
    <text evidence="3">The sequence shown here is derived from an EMBL/GenBank/DDBJ whole genome shotgun (WGS) entry which is preliminary data.</text>
</comment>
<name>A0A4Q9HJX7_STRKA</name>
<reference evidence="3 4" key="1">
    <citation type="submission" date="2019-02" db="EMBL/GenBank/DDBJ databases">
        <title>Draft Genome Sequence of Streptomyces sp. AM-2504, identified by 16S rRNA comparative analysis as a Streptomyces Kasugaensis strain.</title>
        <authorList>
            <person name="Napolioni V."/>
            <person name="Giuliodori A.M."/>
            <person name="Spurio R."/>
            <person name="Fabbretti A."/>
        </authorList>
    </citation>
    <scope>NUCLEOTIDE SEQUENCE [LARGE SCALE GENOMIC DNA]</scope>
    <source>
        <strain evidence="3 4">AM-2504</strain>
    </source>
</reference>
<keyword evidence="2" id="KW-1133">Transmembrane helix</keyword>
<proteinExistence type="predicted"/>
<feature type="transmembrane region" description="Helical" evidence="2">
    <location>
        <begin position="106"/>
        <end position="124"/>
    </location>
</feature>
<evidence type="ECO:0000256" key="2">
    <source>
        <dbReference type="SAM" id="Phobius"/>
    </source>
</evidence>
<gene>
    <name evidence="3" type="ORF">EYS09_35725</name>
</gene>
<dbReference type="RefSeq" id="WP_131126329.1">
    <property type="nucleotide sequence ID" value="NZ_SIXH01000633.1"/>
</dbReference>
<dbReference type="Gene3D" id="3.40.50.300">
    <property type="entry name" value="P-loop containing nucleotide triphosphate hydrolases"/>
    <property type="match status" value="1"/>
</dbReference>
<evidence type="ECO:0008006" key="5">
    <source>
        <dbReference type="Google" id="ProtNLM"/>
    </source>
</evidence>
<accession>A0A4Q9HJX7</accession>
<dbReference type="InterPro" id="IPR027417">
    <property type="entry name" value="P-loop_NTPase"/>
</dbReference>
<dbReference type="SUPFAM" id="SSF52540">
    <property type="entry name" value="P-loop containing nucleoside triphosphate hydrolases"/>
    <property type="match status" value="1"/>
</dbReference>
<evidence type="ECO:0000256" key="1">
    <source>
        <dbReference type="SAM" id="MobiDB-lite"/>
    </source>
</evidence>
<feature type="region of interest" description="Disordered" evidence="1">
    <location>
        <begin position="547"/>
        <end position="622"/>
    </location>
</feature>
<feature type="compositionally biased region" description="Pro residues" evidence="1">
    <location>
        <begin position="564"/>
        <end position="573"/>
    </location>
</feature>
<keyword evidence="4" id="KW-1185">Reference proteome</keyword>
<evidence type="ECO:0000313" key="4">
    <source>
        <dbReference type="Proteomes" id="UP000292452"/>
    </source>
</evidence>
<keyword evidence="2" id="KW-0472">Membrane</keyword>